<dbReference type="InterPro" id="IPR000980">
    <property type="entry name" value="SH2"/>
</dbReference>
<dbReference type="Gene3D" id="3.30.505.10">
    <property type="entry name" value="SH2 domain"/>
    <property type="match status" value="1"/>
</dbReference>
<keyword evidence="1 10" id="KW-0808">Transferase</keyword>
<evidence type="ECO:0000313" key="17">
    <source>
        <dbReference type="Proteomes" id="UP000549394"/>
    </source>
</evidence>
<gene>
    <name evidence="16" type="ORF">DGYR_LOCUS1123</name>
</gene>
<dbReference type="InterPro" id="IPR000719">
    <property type="entry name" value="Prot_kinase_dom"/>
</dbReference>
<keyword evidence="17" id="KW-1185">Reference proteome</keyword>
<dbReference type="PROSITE" id="PS50011">
    <property type="entry name" value="PROTEIN_KINASE_DOM"/>
    <property type="match status" value="1"/>
</dbReference>
<keyword evidence="5 10" id="KW-0829">Tyrosine-protein kinase</keyword>
<evidence type="ECO:0000259" key="14">
    <source>
        <dbReference type="PROSITE" id="PS50011"/>
    </source>
</evidence>
<evidence type="ECO:0000256" key="3">
    <source>
        <dbReference type="ARBA" id="ARBA00022777"/>
    </source>
</evidence>
<keyword evidence="2 9" id="KW-0547">Nucleotide-binding</keyword>
<dbReference type="Proteomes" id="UP000549394">
    <property type="component" value="Unassembled WGS sequence"/>
</dbReference>
<feature type="domain" description="Protein kinase" evidence="14">
    <location>
        <begin position="562"/>
        <end position="832"/>
    </location>
</feature>
<evidence type="ECO:0000256" key="10">
    <source>
        <dbReference type="RuleBase" id="RU362096"/>
    </source>
</evidence>
<sequence length="835" mass="97363">MLDGFRKFLIEKLKIESTYATTMDSLILSTSKTLNACKTDTKIFQVLSQILEANRNLICILKERCEKLSTETLKKIVQISNDKKALRKNFQEEKNRLDSLEKTAQNELNLSRQAYKQSMKAYLNEKCKFERECATSKDYSNSKENKIKTLYDKYYSSAGKLHNSHNNYVLSLSQLQEKQKLVHEVCYPALLDCQQSQMEIAVHQWSDILTEYVETSNMTDRNCQKLYSNLTSSFFDIRPKSEYENFINQNKSNPESIKSILFDESILQDYQGDLQMEQLRVDVATIDDLKSRLVGFEDEKASHEQRRKVYDTEISDLRDRKYRRTLQRRDEEENGEAYEIDRKIKILDKQVKEEGGLIDMNYILYQKINKSIRSCTQHWPHTIKELQDVLPKSIEISNSTQQEGAVPNTPSNSKMGLLQRLENILRKPKSVQKESADIEESEDESYAPQDDVEHLSYYHGLLPRAQAQEYLENDGDYLLRFKADDNHPTQYVLSAKHRDRHKHFVIQVSKNRNYKLDGPEFSTIHQLVKHYEKNKIPATEKSGVILRRAVDKPQWSINNDDIERGDKIGSGNFGDVYIGKYKKTNQEVAIKTCRFDVPAEERARFLKEGLILSNYEHPKIVKFIGIAATRTPMMIVMEYVPNGALRDYLMKHYDLKIKRLVRMCCDAAEGMNFLSRKGIIHRDLAARNCLVDIDETVKISDFGLSRKGDDEGTYQIIENRKRSLPLKWTAPEGLEKGSFTTKSDVWSFGVLMWEIFSFGEMPYPKLDSNNRPIKNLHLSGQETKDFVFQKKTMQPPPNMSQEMNKLMQNCWQYEPEDRPEFERISLALHVIYKES</sequence>
<evidence type="ECO:0000259" key="15">
    <source>
        <dbReference type="PROSITE" id="PS51741"/>
    </source>
</evidence>
<dbReference type="InterPro" id="IPR031160">
    <property type="entry name" value="F_BAR_dom"/>
</dbReference>
<keyword evidence="8 11" id="KW-0175">Coiled coil</keyword>
<dbReference type="SMART" id="SM00219">
    <property type="entry name" value="TyrKc"/>
    <property type="match status" value="1"/>
</dbReference>
<dbReference type="PROSITE" id="PS51741">
    <property type="entry name" value="F_BAR"/>
    <property type="match status" value="1"/>
</dbReference>
<dbReference type="PROSITE" id="PS00107">
    <property type="entry name" value="PROTEIN_KINASE_ATP"/>
    <property type="match status" value="1"/>
</dbReference>
<evidence type="ECO:0000256" key="2">
    <source>
        <dbReference type="ARBA" id="ARBA00022741"/>
    </source>
</evidence>
<dbReference type="Pfam" id="PF00017">
    <property type="entry name" value="SH2"/>
    <property type="match status" value="1"/>
</dbReference>
<dbReference type="PANTHER" id="PTHR24418">
    <property type="entry name" value="TYROSINE-PROTEIN KINASE"/>
    <property type="match status" value="1"/>
</dbReference>
<reference evidence="16 17" key="1">
    <citation type="submission" date="2020-08" db="EMBL/GenBank/DDBJ databases">
        <authorList>
            <person name="Hejnol A."/>
        </authorList>
    </citation>
    <scope>NUCLEOTIDE SEQUENCE [LARGE SCALE GENOMIC DNA]</scope>
</reference>
<proteinExistence type="inferred from homology"/>
<comment type="similarity">
    <text evidence="10">Belongs to the protein kinase superfamily. Tyr protein kinase family.</text>
</comment>
<evidence type="ECO:0000256" key="9">
    <source>
        <dbReference type="PROSITE-ProRule" id="PRU10141"/>
    </source>
</evidence>
<dbReference type="InterPro" id="IPR036860">
    <property type="entry name" value="SH2_dom_sf"/>
</dbReference>
<organism evidence="16 17">
    <name type="scientific">Dimorphilus gyrociliatus</name>
    <dbReference type="NCBI Taxonomy" id="2664684"/>
    <lineage>
        <taxon>Eukaryota</taxon>
        <taxon>Metazoa</taxon>
        <taxon>Spiralia</taxon>
        <taxon>Lophotrochozoa</taxon>
        <taxon>Annelida</taxon>
        <taxon>Polychaeta</taxon>
        <taxon>Polychaeta incertae sedis</taxon>
        <taxon>Dinophilidae</taxon>
        <taxon>Dimorphilus</taxon>
    </lineage>
</organism>
<dbReference type="Gene3D" id="3.30.200.20">
    <property type="entry name" value="Phosphorylase Kinase, domain 1"/>
    <property type="match status" value="1"/>
</dbReference>
<dbReference type="InterPro" id="IPR008266">
    <property type="entry name" value="Tyr_kinase_AS"/>
</dbReference>
<evidence type="ECO:0000256" key="7">
    <source>
        <dbReference type="PROSITE-ProRule" id="PRU00191"/>
    </source>
</evidence>
<feature type="coiled-coil region" evidence="11">
    <location>
        <begin position="76"/>
        <end position="110"/>
    </location>
</feature>
<dbReference type="GO" id="GO:0004715">
    <property type="term" value="F:non-membrane spanning protein tyrosine kinase activity"/>
    <property type="evidence" value="ECO:0007669"/>
    <property type="project" value="UniProtKB-EC"/>
</dbReference>
<dbReference type="SUPFAM" id="SSF56112">
    <property type="entry name" value="Protein kinase-like (PK-like)"/>
    <property type="match status" value="1"/>
</dbReference>
<keyword evidence="3 10" id="KW-0418">Kinase</keyword>
<dbReference type="InterPro" id="IPR035849">
    <property type="entry name" value="Fes/Fps/Fer_SH2"/>
</dbReference>
<dbReference type="PRINTS" id="PR00109">
    <property type="entry name" value="TYRKINASE"/>
</dbReference>
<dbReference type="InterPro" id="IPR017441">
    <property type="entry name" value="Protein_kinase_ATP_BS"/>
</dbReference>
<feature type="domain" description="SH2" evidence="13">
    <location>
        <begin position="457"/>
        <end position="550"/>
    </location>
</feature>
<evidence type="ECO:0000259" key="13">
    <source>
        <dbReference type="PROSITE" id="PS50001"/>
    </source>
</evidence>
<dbReference type="Gene3D" id="1.10.510.10">
    <property type="entry name" value="Transferase(Phosphotransferase) domain 1"/>
    <property type="match status" value="1"/>
</dbReference>
<dbReference type="GO" id="GO:0005524">
    <property type="term" value="F:ATP binding"/>
    <property type="evidence" value="ECO:0007669"/>
    <property type="project" value="UniProtKB-UniRule"/>
</dbReference>
<evidence type="ECO:0000256" key="6">
    <source>
        <dbReference type="ARBA" id="ARBA00051245"/>
    </source>
</evidence>
<evidence type="ECO:0000256" key="11">
    <source>
        <dbReference type="SAM" id="Coils"/>
    </source>
</evidence>
<keyword evidence="7" id="KW-0727">SH2 domain</keyword>
<feature type="binding site" evidence="9">
    <location>
        <position position="591"/>
    </location>
    <ligand>
        <name>ATP</name>
        <dbReference type="ChEBI" id="CHEBI:30616"/>
    </ligand>
</feature>
<dbReference type="InterPro" id="IPR001245">
    <property type="entry name" value="Ser-Thr/Tyr_kinase_cat_dom"/>
</dbReference>
<dbReference type="EC" id="2.7.10.2" evidence="10"/>
<evidence type="ECO:0000256" key="5">
    <source>
        <dbReference type="ARBA" id="ARBA00023137"/>
    </source>
</evidence>
<comment type="caution">
    <text evidence="16">The sequence shown here is derived from an EMBL/GenBank/DDBJ whole genome shotgun (WGS) entry which is preliminary data.</text>
</comment>
<feature type="domain" description="F-BAR" evidence="15">
    <location>
        <begin position="1"/>
        <end position="242"/>
    </location>
</feature>
<protein>
    <recommendedName>
        <fullName evidence="10">Tyrosine-protein kinase</fullName>
        <ecNumber evidence="10">2.7.10.2</ecNumber>
    </recommendedName>
</protein>
<dbReference type="CDD" id="cd00192">
    <property type="entry name" value="PTKc"/>
    <property type="match status" value="1"/>
</dbReference>
<dbReference type="EMBL" id="CAJFCJ010000002">
    <property type="protein sequence ID" value="CAD5111898.1"/>
    <property type="molecule type" value="Genomic_DNA"/>
</dbReference>
<dbReference type="Pfam" id="PF07714">
    <property type="entry name" value="PK_Tyr_Ser-Thr"/>
    <property type="match status" value="1"/>
</dbReference>
<accession>A0A7I8VBJ5</accession>
<dbReference type="SUPFAM" id="SSF103657">
    <property type="entry name" value="BAR/IMD domain-like"/>
    <property type="match status" value="1"/>
</dbReference>
<evidence type="ECO:0000313" key="16">
    <source>
        <dbReference type="EMBL" id="CAD5111898.1"/>
    </source>
</evidence>
<dbReference type="SMART" id="SM00252">
    <property type="entry name" value="SH2"/>
    <property type="match status" value="1"/>
</dbReference>
<evidence type="ECO:0000256" key="12">
    <source>
        <dbReference type="SAM" id="MobiDB-lite"/>
    </source>
</evidence>
<keyword evidence="4 9" id="KW-0067">ATP-binding</keyword>
<name>A0A7I8VBJ5_9ANNE</name>
<dbReference type="InterPro" id="IPR020635">
    <property type="entry name" value="Tyr_kinase_cat_dom"/>
</dbReference>
<dbReference type="InterPro" id="IPR011009">
    <property type="entry name" value="Kinase-like_dom_sf"/>
</dbReference>
<dbReference type="OrthoDB" id="546826at2759"/>
<feature type="region of interest" description="Disordered" evidence="12">
    <location>
        <begin position="428"/>
        <end position="448"/>
    </location>
</feature>
<dbReference type="PROSITE" id="PS00109">
    <property type="entry name" value="PROTEIN_KINASE_TYR"/>
    <property type="match status" value="1"/>
</dbReference>
<evidence type="ECO:0000256" key="8">
    <source>
        <dbReference type="PROSITE-ProRule" id="PRU01077"/>
    </source>
</evidence>
<dbReference type="InterPro" id="IPR027267">
    <property type="entry name" value="AH/BAR_dom_sf"/>
</dbReference>
<dbReference type="Gene3D" id="1.20.1270.60">
    <property type="entry name" value="Arfaptin homology (AH) domain/BAR domain"/>
    <property type="match status" value="1"/>
</dbReference>
<dbReference type="AlphaFoldDB" id="A0A7I8VBJ5"/>
<evidence type="ECO:0000256" key="1">
    <source>
        <dbReference type="ARBA" id="ARBA00022679"/>
    </source>
</evidence>
<dbReference type="SUPFAM" id="SSF55550">
    <property type="entry name" value="SH2 domain"/>
    <property type="match status" value="1"/>
</dbReference>
<comment type="catalytic activity">
    <reaction evidence="6 10">
        <text>L-tyrosyl-[protein] + ATP = O-phospho-L-tyrosyl-[protein] + ADP + H(+)</text>
        <dbReference type="Rhea" id="RHEA:10596"/>
        <dbReference type="Rhea" id="RHEA-COMP:10136"/>
        <dbReference type="Rhea" id="RHEA-COMP:20101"/>
        <dbReference type="ChEBI" id="CHEBI:15378"/>
        <dbReference type="ChEBI" id="CHEBI:30616"/>
        <dbReference type="ChEBI" id="CHEBI:46858"/>
        <dbReference type="ChEBI" id="CHEBI:61978"/>
        <dbReference type="ChEBI" id="CHEBI:456216"/>
        <dbReference type="EC" id="2.7.10.2"/>
    </reaction>
</comment>
<dbReference type="InterPro" id="IPR050198">
    <property type="entry name" value="Non-receptor_tyrosine_kinases"/>
</dbReference>
<dbReference type="CDD" id="cd10361">
    <property type="entry name" value="SH2_Fps_family"/>
    <property type="match status" value="1"/>
</dbReference>
<evidence type="ECO:0000256" key="4">
    <source>
        <dbReference type="ARBA" id="ARBA00022840"/>
    </source>
</evidence>
<dbReference type="PROSITE" id="PS50001">
    <property type="entry name" value="SH2"/>
    <property type="match status" value="1"/>
</dbReference>